<dbReference type="AlphaFoldDB" id="A0A4Y2DWN1"/>
<feature type="region of interest" description="Disordered" evidence="1">
    <location>
        <begin position="1"/>
        <end position="21"/>
    </location>
</feature>
<gene>
    <name evidence="2" type="ORF">AVEN_199518_1</name>
</gene>
<feature type="non-terminal residue" evidence="2">
    <location>
        <position position="1"/>
    </location>
</feature>
<protein>
    <submittedName>
        <fullName evidence="2">Uncharacterized protein</fullName>
    </submittedName>
</protein>
<dbReference type="Proteomes" id="UP000499080">
    <property type="component" value="Unassembled WGS sequence"/>
</dbReference>
<evidence type="ECO:0000313" key="3">
    <source>
        <dbReference type="Proteomes" id="UP000499080"/>
    </source>
</evidence>
<keyword evidence="3" id="KW-1185">Reference proteome</keyword>
<dbReference type="EMBL" id="BGPR01090794">
    <property type="protein sequence ID" value="GBM20757.1"/>
    <property type="molecule type" value="Genomic_DNA"/>
</dbReference>
<sequence>ERSRSLLSSNALSPTAFSQRTKSSFRMPLFRGMTLPVNIQPLGSKTIDTFITTNIQICQEISRREVQIDQNQECAQNCRKRINDLQNSGGNEALIRESSSNHELKTYELKIAE</sequence>
<proteinExistence type="predicted"/>
<evidence type="ECO:0000313" key="2">
    <source>
        <dbReference type="EMBL" id="GBM20757.1"/>
    </source>
</evidence>
<organism evidence="2 3">
    <name type="scientific">Araneus ventricosus</name>
    <name type="common">Orbweaver spider</name>
    <name type="synonym">Epeira ventricosa</name>
    <dbReference type="NCBI Taxonomy" id="182803"/>
    <lineage>
        <taxon>Eukaryota</taxon>
        <taxon>Metazoa</taxon>
        <taxon>Ecdysozoa</taxon>
        <taxon>Arthropoda</taxon>
        <taxon>Chelicerata</taxon>
        <taxon>Arachnida</taxon>
        <taxon>Araneae</taxon>
        <taxon>Araneomorphae</taxon>
        <taxon>Entelegynae</taxon>
        <taxon>Araneoidea</taxon>
        <taxon>Araneidae</taxon>
        <taxon>Araneus</taxon>
    </lineage>
</organism>
<evidence type="ECO:0000256" key="1">
    <source>
        <dbReference type="SAM" id="MobiDB-lite"/>
    </source>
</evidence>
<comment type="caution">
    <text evidence="2">The sequence shown here is derived from an EMBL/GenBank/DDBJ whole genome shotgun (WGS) entry which is preliminary data.</text>
</comment>
<accession>A0A4Y2DWN1</accession>
<feature type="compositionally biased region" description="Polar residues" evidence="1">
    <location>
        <begin position="10"/>
        <end position="21"/>
    </location>
</feature>
<name>A0A4Y2DWN1_ARAVE</name>
<reference evidence="2 3" key="1">
    <citation type="journal article" date="2019" name="Sci. Rep.">
        <title>Orb-weaving spider Araneus ventricosus genome elucidates the spidroin gene catalogue.</title>
        <authorList>
            <person name="Kono N."/>
            <person name="Nakamura H."/>
            <person name="Ohtoshi R."/>
            <person name="Moran D.A.P."/>
            <person name="Shinohara A."/>
            <person name="Yoshida Y."/>
            <person name="Fujiwara M."/>
            <person name="Mori M."/>
            <person name="Tomita M."/>
            <person name="Arakawa K."/>
        </authorList>
    </citation>
    <scope>NUCLEOTIDE SEQUENCE [LARGE SCALE GENOMIC DNA]</scope>
</reference>